<evidence type="ECO:0000313" key="5">
    <source>
        <dbReference type="Proteomes" id="UP000006793"/>
    </source>
</evidence>
<reference evidence="4 5" key="2">
    <citation type="journal article" date="2012" name="Stand. Genomic Sci.">
        <title>Complete genome sequence of the thermophilic sulfate-reducing ocean bacterium Thermodesulfatator indicus type strain (CIR29812(T)).</title>
        <authorList>
            <person name="Anderson I."/>
            <person name="Saunders E."/>
            <person name="Lapidus A."/>
            <person name="Nolan M."/>
            <person name="Lucas S."/>
            <person name="Tice H."/>
            <person name="Del Rio T.G."/>
            <person name="Cheng J.F."/>
            <person name="Han C."/>
            <person name="Tapia R."/>
            <person name="Goodwin L.A."/>
            <person name="Pitluck S."/>
            <person name="Liolios K."/>
            <person name="Mavromatis K."/>
            <person name="Pagani I."/>
            <person name="Ivanova N."/>
            <person name="Mikhailova N."/>
            <person name="Pati A."/>
            <person name="Chen A."/>
            <person name="Palaniappan K."/>
            <person name="Land M."/>
            <person name="Hauser L."/>
            <person name="Jeffries C.D."/>
            <person name="Chang Y.J."/>
            <person name="Brambilla E.M."/>
            <person name="Rohde M."/>
            <person name="Spring S."/>
            <person name="Goker M."/>
            <person name="Detter J.C."/>
            <person name="Woyke T."/>
            <person name="Bristow J."/>
            <person name="Eisen J.A."/>
            <person name="Markowitz V."/>
            <person name="Hugenholtz P."/>
            <person name="Kyrpides N.C."/>
            <person name="Klenk H.P."/>
        </authorList>
    </citation>
    <scope>NUCLEOTIDE SEQUENCE [LARGE SCALE GENOMIC DNA]</scope>
    <source>
        <strain evidence="5">DSM 15286 / JCM 11887 / CIR29812</strain>
    </source>
</reference>
<dbReference type="KEGG" id="tid:Thein_1309"/>
<dbReference type="EMBL" id="CP002683">
    <property type="protein sequence ID" value="AEH45176.1"/>
    <property type="molecule type" value="Genomic_DNA"/>
</dbReference>
<evidence type="ECO:0000259" key="3">
    <source>
        <dbReference type="Pfam" id="PF13458"/>
    </source>
</evidence>
<dbReference type="PaxDb" id="667014-Thein_1309"/>
<dbReference type="FunCoup" id="F8A948">
    <property type="interactions" value="216"/>
</dbReference>
<protein>
    <submittedName>
        <fullName evidence="4">Extracellular ligand-binding receptor</fullName>
    </submittedName>
</protein>
<name>F8A948_THEID</name>
<organism evidence="4 5">
    <name type="scientific">Thermodesulfatator indicus (strain DSM 15286 / JCM 11887 / CIR29812)</name>
    <dbReference type="NCBI Taxonomy" id="667014"/>
    <lineage>
        <taxon>Bacteria</taxon>
        <taxon>Pseudomonadati</taxon>
        <taxon>Thermodesulfobacteriota</taxon>
        <taxon>Thermodesulfobacteria</taxon>
        <taxon>Thermodesulfobacteriales</taxon>
        <taxon>Thermodesulfatatoraceae</taxon>
        <taxon>Thermodesulfatator</taxon>
    </lineage>
</organism>
<dbReference type="PANTHER" id="PTHR30483">
    <property type="entry name" value="LEUCINE-SPECIFIC-BINDING PROTEIN"/>
    <property type="match status" value="1"/>
</dbReference>
<dbReference type="InterPro" id="IPR028082">
    <property type="entry name" value="Peripla_BP_I"/>
</dbReference>
<evidence type="ECO:0000313" key="4">
    <source>
        <dbReference type="EMBL" id="AEH45176.1"/>
    </source>
</evidence>
<dbReference type="InterPro" id="IPR028081">
    <property type="entry name" value="Leu-bd"/>
</dbReference>
<reference evidence="5" key="1">
    <citation type="submission" date="2011-04" db="EMBL/GenBank/DDBJ databases">
        <title>The complete genome of Thermodesulfatator indicus DSM 15286.</title>
        <authorList>
            <person name="Lucas S."/>
            <person name="Copeland A."/>
            <person name="Lapidus A."/>
            <person name="Bruce D."/>
            <person name="Goodwin L."/>
            <person name="Pitluck S."/>
            <person name="Peters L."/>
            <person name="Kyrpides N."/>
            <person name="Mavromatis K."/>
            <person name="Pagani I."/>
            <person name="Ivanova N."/>
            <person name="Saunders L."/>
            <person name="Detter J.C."/>
            <person name="Tapia R."/>
            <person name="Han C."/>
            <person name="Land M."/>
            <person name="Hauser L."/>
            <person name="Markowitz V."/>
            <person name="Cheng J.-F."/>
            <person name="Hugenholtz P."/>
            <person name="Woyke T."/>
            <person name="Wu D."/>
            <person name="Spring S."/>
            <person name="Schroeder M."/>
            <person name="Brambilla E."/>
            <person name="Klenk H.-P."/>
            <person name="Eisen J.A."/>
        </authorList>
    </citation>
    <scope>NUCLEOTIDE SEQUENCE [LARGE SCALE GENOMIC DNA]</scope>
    <source>
        <strain evidence="5">DSM 15286 / JCM 11887 / CIR29812</strain>
    </source>
</reference>
<keyword evidence="4" id="KW-0675">Receptor</keyword>
<proteinExistence type="inferred from homology"/>
<dbReference type="HOGENOM" id="CLU_027128_0_1_0"/>
<dbReference type="Pfam" id="PF13458">
    <property type="entry name" value="Peripla_BP_6"/>
    <property type="match status" value="1"/>
</dbReference>
<accession>F8A948</accession>
<evidence type="ECO:0000256" key="2">
    <source>
        <dbReference type="ARBA" id="ARBA00022729"/>
    </source>
</evidence>
<dbReference type="eggNOG" id="COG0683">
    <property type="taxonomic scope" value="Bacteria"/>
</dbReference>
<dbReference type="InterPro" id="IPR051010">
    <property type="entry name" value="BCAA_transport"/>
</dbReference>
<keyword evidence="2" id="KW-0732">Signal</keyword>
<dbReference type="AlphaFoldDB" id="F8A948"/>
<evidence type="ECO:0000256" key="1">
    <source>
        <dbReference type="ARBA" id="ARBA00010062"/>
    </source>
</evidence>
<dbReference type="InParanoid" id="F8A948"/>
<comment type="similarity">
    <text evidence="1">Belongs to the leucine-binding protein family.</text>
</comment>
<gene>
    <name evidence="4" type="ordered locus">Thein_1309</name>
</gene>
<sequence length="377" mass="42839">MQSLVKIKLQIFIFAFTFLFLAQTAAWAALKIGVVLPLSGEQAHFGNQLKLWLEEVNQTLARQGVSFDLVYLDSRGSPSNIRKVVEDALWQKVNVLIGPLMPTCADVLVREARLYGLPVIVTSGEINPIKYLRNPPGPVFRTGISTRLAVKALYHCLKNRGIHKIGLLLTRDPFGREGEKWLYAYATEFALKIVKKRYFGVFDTDVTQHLEDMLDCDAIICWAPARSSLQVLKNIHRTSYAIPVYFSHIVDDEIFLKETSFNMPFVGPAFFYQGKNFPGDKNLLNVWLTYKQQYDLPDNIYFGAFADALIFLKEAIKKGGYNHWLKSMDRLRVVKGLTGIYFLSPDDHYGLISASLGVFQYNGFNFEPICKPQKGVF</sequence>
<dbReference type="Gene3D" id="3.40.50.2300">
    <property type="match status" value="2"/>
</dbReference>
<feature type="domain" description="Leucine-binding protein" evidence="3">
    <location>
        <begin position="30"/>
        <end position="340"/>
    </location>
</feature>
<keyword evidence="5" id="KW-1185">Reference proteome</keyword>
<dbReference type="SUPFAM" id="SSF53822">
    <property type="entry name" value="Periplasmic binding protein-like I"/>
    <property type="match status" value="1"/>
</dbReference>
<dbReference type="STRING" id="667014.Thein_1309"/>
<dbReference type="Proteomes" id="UP000006793">
    <property type="component" value="Chromosome"/>
</dbReference>
<dbReference type="PANTHER" id="PTHR30483:SF6">
    <property type="entry name" value="PERIPLASMIC BINDING PROTEIN OF ABC TRANSPORTER FOR NATURAL AMINO ACIDS"/>
    <property type="match status" value="1"/>
</dbReference>